<dbReference type="AlphaFoldDB" id="A0A402AMC7"/>
<proteinExistence type="predicted"/>
<dbReference type="Proteomes" id="UP000287188">
    <property type="component" value="Unassembled WGS sequence"/>
</dbReference>
<evidence type="ECO:0000259" key="2">
    <source>
        <dbReference type="PROSITE" id="PS51898"/>
    </source>
</evidence>
<sequence>MGMRDLAMLHLLYATGIRTSELVSLDVDDFCAQDAVIKCAGARGNVRLLPLTSAAMNVLELYLARARPHCTRHANEQALFLNHHGDRLTRQGFWLIIKGYARRAGIEDLTPHKLRHSFAMLMLDSGMDLGSVQELLGHAHISTTQFYCQLVSTQGK</sequence>
<dbReference type="OrthoDB" id="9785687at2"/>
<keyword evidence="4" id="KW-1185">Reference proteome</keyword>
<comment type="caution">
    <text evidence="3">The sequence shown here is derived from an EMBL/GenBank/DDBJ whole genome shotgun (WGS) entry which is preliminary data.</text>
</comment>
<dbReference type="GO" id="GO:0006310">
    <property type="term" value="P:DNA recombination"/>
    <property type="evidence" value="ECO:0007669"/>
    <property type="project" value="UniProtKB-KW"/>
</dbReference>
<dbReference type="InterPro" id="IPR050090">
    <property type="entry name" value="Tyrosine_recombinase_XerCD"/>
</dbReference>
<protein>
    <recommendedName>
        <fullName evidence="2">Tyr recombinase domain-containing protein</fullName>
    </recommendedName>
</protein>
<dbReference type="GO" id="GO:0003677">
    <property type="term" value="F:DNA binding"/>
    <property type="evidence" value="ECO:0007669"/>
    <property type="project" value="InterPro"/>
</dbReference>
<dbReference type="Pfam" id="PF00589">
    <property type="entry name" value="Phage_integrase"/>
    <property type="match status" value="1"/>
</dbReference>
<dbReference type="PANTHER" id="PTHR30349:SF81">
    <property type="entry name" value="TYROSINE RECOMBINASE XERC"/>
    <property type="match status" value="1"/>
</dbReference>
<evidence type="ECO:0000256" key="1">
    <source>
        <dbReference type="ARBA" id="ARBA00023172"/>
    </source>
</evidence>
<dbReference type="GO" id="GO:0015074">
    <property type="term" value="P:DNA integration"/>
    <property type="evidence" value="ECO:0007669"/>
    <property type="project" value="InterPro"/>
</dbReference>
<feature type="domain" description="Tyr recombinase" evidence="2">
    <location>
        <begin position="1"/>
        <end position="156"/>
    </location>
</feature>
<gene>
    <name evidence="3" type="ORF">KDK_39990</name>
</gene>
<dbReference type="PROSITE" id="PS51898">
    <property type="entry name" value="TYR_RECOMBINASE"/>
    <property type="match status" value="1"/>
</dbReference>
<dbReference type="InterPro" id="IPR011010">
    <property type="entry name" value="DNA_brk_join_enz"/>
</dbReference>
<accession>A0A402AMC7</accession>
<dbReference type="EMBL" id="BIFS01000001">
    <property type="protein sequence ID" value="GCE20199.1"/>
    <property type="molecule type" value="Genomic_DNA"/>
</dbReference>
<keyword evidence="1" id="KW-0233">DNA recombination</keyword>
<reference evidence="4" key="1">
    <citation type="submission" date="2018-12" db="EMBL/GenBank/DDBJ databases">
        <title>Tengunoibacter tsumagoiensis gen. nov., sp. nov., Dictyobacter kobayashii sp. nov., D. alpinus sp. nov., and D. joshuensis sp. nov. and description of Dictyobacteraceae fam. nov. within the order Ktedonobacterales isolated from Tengu-no-mugimeshi.</title>
        <authorList>
            <person name="Wang C.M."/>
            <person name="Zheng Y."/>
            <person name="Sakai Y."/>
            <person name="Toyoda A."/>
            <person name="Minakuchi Y."/>
            <person name="Abe K."/>
            <person name="Yokota A."/>
            <person name="Yabe S."/>
        </authorList>
    </citation>
    <scope>NUCLEOTIDE SEQUENCE [LARGE SCALE GENOMIC DNA]</scope>
    <source>
        <strain evidence="4">Uno11</strain>
    </source>
</reference>
<name>A0A402AMC7_9CHLR</name>
<dbReference type="PANTHER" id="PTHR30349">
    <property type="entry name" value="PHAGE INTEGRASE-RELATED"/>
    <property type="match status" value="1"/>
</dbReference>
<organism evidence="3 4">
    <name type="scientific">Dictyobacter kobayashii</name>
    <dbReference type="NCBI Taxonomy" id="2014872"/>
    <lineage>
        <taxon>Bacteria</taxon>
        <taxon>Bacillati</taxon>
        <taxon>Chloroflexota</taxon>
        <taxon>Ktedonobacteria</taxon>
        <taxon>Ktedonobacterales</taxon>
        <taxon>Dictyobacteraceae</taxon>
        <taxon>Dictyobacter</taxon>
    </lineage>
</organism>
<dbReference type="InterPro" id="IPR002104">
    <property type="entry name" value="Integrase_catalytic"/>
</dbReference>
<evidence type="ECO:0000313" key="3">
    <source>
        <dbReference type="EMBL" id="GCE20199.1"/>
    </source>
</evidence>
<dbReference type="Gene3D" id="1.10.443.10">
    <property type="entry name" value="Intergrase catalytic core"/>
    <property type="match status" value="1"/>
</dbReference>
<dbReference type="InterPro" id="IPR013762">
    <property type="entry name" value="Integrase-like_cat_sf"/>
</dbReference>
<dbReference type="SUPFAM" id="SSF56349">
    <property type="entry name" value="DNA breaking-rejoining enzymes"/>
    <property type="match status" value="1"/>
</dbReference>
<dbReference type="RefSeq" id="WP_126551909.1">
    <property type="nucleotide sequence ID" value="NZ_BIFS01000001.1"/>
</dbReference>
<evidence type="ECO:0000313" key="4">
    <source>
        <dbReference type="Proteomes" id="UP000287188"/>
    </source>
</evidence>